<sequence length="172" mass="18717">MSTSPSQNPNIPGRFGPPTEQDANLTKSPLTSDPSSPPPMASEDRDLAPQTSPILILRPPKVRSNTHPYTVPDGRPSLTNRNRRGLTINTERPNPFLNSRALTPSPPKSSFGAQTPAESPTTPNSKMIFPMELNRDDGGEESGGEGARDDLAGFVKRVEDEKDDKDDKDEKK</sequence>
<feature type="region of interest" description="Disordered" evidence="1">
    <location>
        <begin position="1"/>
        <end position="172"/>
    </location>
</feature>
<organism evidence="2 3">
    <name type="scientific">Paraconiothyrium brasiliense</name>
    <dbReference type="NCBI Taxonomy" id="300254"/>
    <lineage>
        <taxon>Eukaryota</taxon>
        <taxon>Fungi</taxon>
        <taxon>Dikarya</taxon>
        <taxon>Ascomycota</taxon>
        <taxon>Pezizomycotina</taxon>
        <taxon>Dothideomycetes</taxon>
        <taxon>Pleosporomycetidae</taxon>
        <taxon>Pleosporales</taxon>
        <taxon>Massarineae</taxon>
        <taxon>Didymosphaeriaceae</taxon>
        <taxon>Paraconiothyrium</taxon>
    </lineage>
</organism>
<feature type="compositionally biased region" description="Acidic residues" evidence="1">
    <location>
        <begin position="161"/>
        <end position="172"/>
    </location>
</feature>
<comment type="caution">
    <text evidence="2">The sequence shown here is derived from an EMBL/GenBank/DDBJ whole genome shotgun (WGS) entry which is preliminary data.</text>
</comment>
<feature type="compositionally biased region" description="Polar residues" evidence="1">
    <location>
        <begin position="1"/>
        <end position="10"/>
    </location>
</feature>
<feature type="compositionally biased region" description="Basic and acidic residues" evidence="1">
    <location>
        <begin position="146"/>
        <end position="160"/>
    </location>
</feature>
<dbReference type="EMBL" id="JAKJXO020000018">
    <property type="protein sequence ID" value="KAL1593762.1"/>
    <property type="molecule type" value="Genomic_DNA"/>
</dbReference>
<name>A0ABR3QNN6_9PLEO</name>
<feature type="compositionally biased region" description="Polar residues" evidence="1">
    <location>
        <begin position="111"/>
        <end position="125"/>
    </location>
</feature>
<protein>
    <submittedName>
        <fullName evidence="2">Uncharacterized protein</fullName>
    </submittedName>
</protein>
<feature type="compositionally biased region" description="Polar residues" evidence="1">
    <location>
        <begin position="87"/>
        <end position="102"/>
    </location>
</feature>
<keyword evidence="3" id="KW-1185">Reference proteome</keyword>
<reference evidence="2 3" key="1">
    <citation type="submission" date="2024-02" db="EMBL/GenBank/DDBJ databases">
        <title>De novo assembly and annotation of 12 fungi associated with fruit tree decline syndrome in Ontario, Canada.</title>
        <authorList>
            <person name="Sulman M."/>
            <person name="Ellouze W."/>
            <person name="Ilyukhin E."/>
        </authorList>
    </citation>
    <scope>NUCLEOTIDE SEQUENCE [LARGE SCALE GENOMIC DNA]</scope>
    <source>
        <strain evidence="2 3">M42-189</strain>
    </source>
</reference>
<evidence type="ECO:0000313" key="2">
    <source>
        <dbReference type="EMBL" id="KAL1593762.1"/>
    </source>
</evidence>
<proteinExistence type="predicted"/>
<evidence type="ECO:0000313" key="3">
    <source>
        <dbReference type="Proteomes" id="UP001521785"/>
    </source>
</evidence>
<evidence type="ECO:0000256" key="1">
    <source>
        <dbReference type="SAM" id="MobiDB-lite"/>
    </source>
</evidence>
<dbReference type="Proteomes" id="UP001521785">
    <property type="component" value="Unassembled WGS sequence"/>
</dbReference>
<gene>
    <name evidence="2" type="ORF">SLS60_010494</name>
</gene>
<accession>A0ABR3QNN6</accession>